<accession>F2JLT6</accession>
<dbReference type="HOGENOM" id="CLU_1286905_0_0_9"/>
<dbReference type="EMBL" id="CP002582">
    <property type="protein sequence ID" value="ADZ84612.1"/>
    <property type="molecule type" value="Genomic_DNA"/>
</dbReference>
<proteinExistence type="predicted"/>
<evidence type="ECO:0000313" key="2">
    <source>
        <dbReference type="EMBL" id="ADZ84612.1"/>
    </source>
</evidence>
<feature type="compositionally biased region" description="Low complexity" evidence="1">
    <location>
        <begin position="141"/>
        <end position="155"/>
    </location>
</feature>
<dbReference type="AlphaFoldDB" id="F2JLT6"/>
<evidence type="ECO:0000313" key="3">
    <source>
        <dbReference type="Proteomes" id="UP000008467"/>
    </source>
</evidence>
<evidence type="ECO:0000256" key="1">
    <source>
        <dbReference type="SAM" id="MobiDB-lite"/>
    </source>
</evidence>
<organism evidence="2 3">
    <name type="scientific">Cellulosilyticum lentocellum (strain ATCC 49066 / DSM 5427 / NCIMB 11756 / RHM5)</name>
    <name type="common">Clostridium lentocellum</name>
    <dbReference type="NCBI Taxonomy" id="642492"/>
    <lineage>
        <taxon>Bacteria</taxon>
        <taxon>Bacillati</taxon>
        <taxon>Bacillota</taxon>
        <taxon>Clostridia</taxon>
        <taxon>Lachnospirales</taxon>
        <taxon>Cellulosilyticaceae</taxon>
        <taxon>Cellulosilyticum</taxon>
    </lineage>
</organism>
<feature type="region of interest" description="Disordered" evidence="1">
    <location>
        <begin position="117"/>
        <end position="170"/>
    </location>
</feature>
<name>F2JLT6_CELLD</name>
<gene>
    <name evidence="2" type="ordered locus">Clole_2915</name>
</gene>
<reference evidence="2 3" key="1">
    <citation type="journal article" date="2011" name="J. Bacteriol.">
        <title>Complete genome sequence of the cellulose-degrading bacterium Cellulosilyticum lentocellum.</title>
        <authorList>
            <consortium name="US DOE Joint Genome Institute"/>
            <person name="Miller D.A."/>
            <person name="Suen G."/>
            <person name="Bruce D."/>
            <person name="Copeland A."/>
            <person name="Cheng J.F."/>
            <person name="Detter C."/>
            <person name="Goodwin L.A."/>
            <person name="Han C.S."/>
            <person name="Hauser L.J."/>
            <person name="Land M.L."/>
            <person name="Lapidus A."/>
            <person name="Lucas S."/>
            <person name="Meincke L."/>
            <person name="Pitluck S."/>
            <person name="Tapia R."/>
            <person name="Teshima H."/>
            <person name="Woyke T."/>
            <person name="Fox B.G."/>
            <person name="Angert E.R."/>
            <person name="Currie C.R."/>
        </authorList>
    </citation>
    <scope>NUCLEOTIDE SEQUENCE [LARGE SCALE GENOMIC DNA]</scope>
    <source>
        <strain evidence="3">ATCC 49066 / DSM 5427 / NCIMB 11756 / RHM5</strain>
    </source>
</reference>
<dbReference type="Proteomes" id="UP000008467">
    <property type="component" value="Chromosome"/>
</dbReference>
<keyword evidence="3" id="KW-1185">Reference proteome</keyword>
<dbReference type="KEGG" id="cle:Clole_2915"/>
<sequence length="214" mass="24017">MNISDYMNSVTTITSPYEKETSKNESALLKDQFHKAIKGYQDEYYTGLTDEEKEAIKKQQEAYLEAHPLRNKADVIRYNQFTKNLLKQYGFKGDYSEFLLPTEADDEAKASDLQLAYEQESSKSMASKERLNEESAHTFDSSLTNPTSINTTSSSSEKEESHSTIVSNPDGSQTLVLLKGEIIVAKFNIGEAAADAHDTLENVLIEHQDTKIKA</sequence>
<protein>
    <submittedName>
        <fullName evidence="2">Uncharacterized protein</fullName>
    </submittedName>
</protein>
<dbReference type="RefSeq" id="WP_013657892.1">
    <property type="nucleotide sequence ID" value="NC_015275.1"/>
</dbReference>
<feature type="compositionally biased region" description="Basic and acidic residues" evidence="1">
    <location>
        <begin position="126"/>
        <end position="137"/>
    </location>
</feature>